<organism evidence="1 2">
    <name type="scientific">Xenorhabdus nematophila (strain ATCC 19061 / DSM 3370 / CCUG 14189 / LMG 1036 / NCIMB 9965 / AN6)</name>
    <dbReference type="NCBI Taxonomy" id="406817"/>
    <lineage>
        <taxon>Bacteria</taxon>
        <taxon>Pseudomonadati</taxon>
        <taxon>Pseudomonadota</taxon>
        <taxon>Gammaproteobacteria</taxon>
        <taxon>Enterobacterales</taxon>
        <taxon>Morganellaceae</taxon>
        <taxon>Xenorhabdus</taxon>
    </lineage>
</organism>
<accession>D3VD23</accession>
<sequence length="31" mass="3320">MGAQALFFVSFSYAQSPLISGAKVKKETKKG</sequence>
<dbReference type="Proteomes" id="UP000008075">
    <property type="component" value="Chromosome"/>
</dbReference>
<reference evidence="1 2" key="1">
    <citation type="journal article" date="2011" name="PLoS ONE">
        <title>The entomopathogenic bacterial endosymbionts xenorhabdus and photorhabdus: convergent lifestyles from divergent genomes.</title>
        <authorList>
            <person name="Chaston J.M."/>
            <person name="Suen G."/>
            <person name="Tucker S.L."/>
            <person name="Andersen A.W."/>
            <person name="Bhasin A."/>
            <person name="Bode E."/>
            <person name="Bode H.B."/>
            <person name="Brachmann A.O."/>
            <person name="Cowles C.E."/>
            <person name="Cowles K.N."/>
            <person name="Darby C."/>
            <person name="de Leon L."/>
            <person name="Drace K."/>
            <person name="Du Z."/>
            <person name="Givaudan A."/>
            <person name="Herbert Tran E.E."/>
            <person name="Jewell K.A."/>
            <person name="Knack J.J."/>
            <person name="Krasomil-Osterfeld K.C."/>
            <person name="Kukor R."/>
            <person name="Lanois A."/>
            <person name="Latreille P."/>
            <person name="Leimgruber N.K."/>
            <person name="Lipke C.M."/>
            <person name="Liu R."/>
            <person name="Lu X."/>
            <person name="Martens E.C."/>
            <person name="Marri P.R."/>
            <person name="Medigue C."/>
            <person name="Menard M.L."/>
            <person name="Miller N.M."/>
            <person name="Morales-Soto N."/>
            <person name="Norton S."/>
            <person name="Ogier J.C."/>
            <person name="Orchard S.S."/>
            <person name="Park D."/>
            <person name="Park Y."/>
            <person name="Qurollo B.A."/>
            <person name="Sugar D.R."/>
            <person name="Richards G.R."/>
            <person name="Rouy Z."/>
            <person name="Slominski B."/>
            <person name="Slominski K."/>
            <person name="Snyder H."/>
            <person name="Tjaden B.C."/>
            <person name="van der Hoeven R."/>
            <person name="Welch R.D."/>
            <person name="Wheeler C."/>
            <person name="Xiang B."/>
            <person name="Barbazuk B."/>
            <person name="Gaudriault S."/>
            <person name="Goodner B."/>
            <person name="Slater S.C."/>
            <person name="Forst S."/>
            <person name="Goldman B.S."/>
            <person name="Goodrich-Blair H."/>
        </authorList>
    </citation>
    <scope>NUCLEOTIDE SEQUENCE [LARGE SCALE GENOMIC DNA]</scope>
    <source>
        <strain evidence="2">ATCC 19061 / DSM 3370 / CCUG 14189 / LMG 1036 / NCIMB 9965 / AN6</strain>
    </source>
</reference>
<dbReference type="KEGG" id="xne:XNC1_1829"/>
<keyword evidence="2" id="KW-1185">Reference proteome</keyword>
<evidence type="ECO:0000313" key="2">
    <source>
        <dbReference type="Proteomes" id="UP000008075"/>
    </source>
</evidence>
<dbReference type="EMBL" id="FN667742">
    <property type="protein sequence ID" value="CBJ89889.1"/>
    <property type="molecule type" value="Genomic_DNA"/>
</dbReference>
<dbReference type="HOGENOM" id="CLU_3399174_0_0_6"/>
<protein>
    <submittedName>
        <fullName evidence="1">Uncharacterized protein</fullName>
    </submittedName>
</protein>
<dbReference type="STRING" id="406817.XNC1_1829"/>
<name>D3VD23_XENNA</name>
<proteinExistence type="predicted"/>
<dbReference type="AlphaFoldDB" id="D3VD23"/>
<gene>
    <name evidence="1" type="ordered locus">XNC1_1829</name>
</gene>
<evidence type="ECO:0000313" key="1">
    <source>
        <dbReference type="EMBL" id="CBJ89889.1"/>
    </source>
</evidence>